<dbReference type="Proteomes" id="UP000580250">
    <property type="component" value="Unassembled WGS sequence"/>
</dbReference>
<evidence type="ECO:0000313" key="5">
    <source>
        <dbReference type="EMBL" id="CAD2160181.1"/>
    </source>
</evidence>
<evidence type="ECO:0000313" key="6">
    <source>
        <dbReference type="Proteomes" id="UP000580250"/>
    </source>
</evidence>
<proteinExistence type="predicted"/>
<comment type="caution">
    <text evidence="5">The sequence shown here is derived from an EMBL/GenBank/DDBJ whole genome shotgun (WGS) entry which is preliminary data.</text>
</comment>
<dbReference type="PANTHER" id="PTHR22907:SF27">
    <property type="entry name" value="ZP DOMAIN-CONTAINING PROTEIN"/>
    <property type="match status" value="1"/>
</dbReference>
<keyword evidence="2 3" id="KW-0732">Signal</keyword>
<dbReference type="OrthoDB" id="5855881at2759"/>
<dbReference type="Pfam" id="PF25057">
    <property type="entry name" value="CUT_N"/>
    <property type="match status" value="1"/>
</dbReference>
<dbReference type="InterPro" id="IPR056953">
    <property type="entry name" value="CUT_N"/>
</dbReference>
<evidence type="ECO:0000256" key="3">
    <source>
        <dbReference type="SAM" id="SignalP"/>
    </source>
</evidence>
<keyword evidence="1" id="KW-0193">Cuticle</keyword>
<dbReference type="EMBL" id="CAJEWN010000078">
    <property type="protein sequence ID" value="CAD2160181.1"/>
    <property type="molecule type" value="Genomic_DNA"/>
</dbReference>
<dbReference type="PANTHER" id="PTHR22907">
    <property type="entry name" value="GH04558P"/>
    <property type="match status" value="1"/>
</dbReference>
<gene>
    <name evidence="5" type="ORF">MENT_LOCUS14114</name>
</gene>
<organism evidence="5 6">
    <name type="scientific">Meloidogyne enterolobii</name>
    <name type="common">Root-knot nematode worm</name>
    <name type="synonym">Meloidogyne mayaguensis</name>
    <dbReference type="NCBI Taxonomy" id="390850"/>
    <lineage>
        <taxon>Eukaryota</taxon>
        <taxon>Metazoa</taxon>
        <taxon>Ecdysozoa</taxon>
        <taxon>Nematoda</taxon>
        <taxon>Chromadorea</taxon>
        <taxon>Rhabditida</taxon>
        <taxon>Tylenchina</taxon>
        <taxon>Tylenchomorpha</taxon>
        <taxon>Tylenchoidea</taxon>
        <taxon>Meloidogynidae</taxon>
        <taxon>Meloidogyninae</taxon>
        <taxon>Meloidogyne</taxon>
    </lineage>
</organism>
<dbReference type="AlphaFoldDB" id="A0A6V7ULS6"/>
<dbReference type="InterPro" id="IPR001507">
    <property type="entry name" value="ZP_dom"/>
</dbReference>
<sequence>MSSSFPYFPLFFSLIPLLIPSFYPPVESAFPSSSSSESSILDNAVIGDPLVDCLEERVKLTFQTQKPFTGRIFVKGMVDNEKCVENYRQNSQTKVEFELANGACNMRRSRKLGPEQRGVEQSITVTISFHDIFITKVDRAYRCTCFYMARKFFQKIQKKKF</sequence>
<protein>
    <recommendedName>
        <fullName evidence="4">ZP domain-containing protein</fullName>
    </recommendedName>
</protein>
<dbReference type="PROSITE" id="PS51034">
    <property type="entry name" value="ZP_2"/>
    <property type="match status" value="1"/>
</dbReference>
<evidence type="ECO:0000256" key="2">
    <source>
        <dbReference type="ARBA" id="ARBA00022729"/>
    </source>
</evidence>
<feature type="domain" description="ZP" evidence="4">
    <location>
        <begin position="52"/>
        <end position="161"/>
    </location>
</feature>
<feature type="signal peptide" evidence="3">
    <location>
        <begin position="1"/>
        <end position="28"/>
    </location>
</feature>
<dbReference type="GO" id="GO:0042302">
    <property type="term" value="F:structural constituent of cuticle"/>
    <property type="evidence" value="ECO:0007669"/>
    <property type="project" value="UniProtKB-KW"/>
</dbReference>
<feature type="chain" id="PRO_5027781094" description="ZP domain-containing protein" evidence="3">
    <location>
        <begin position="29"/>
        <end position="161"/>
    </location>
</feature>
<reference evidence="5 6" key="1">
    <citation type="submission" date="2020-08" db="EMBL/GenBank/DDBJ databases">
        <authorList>
            <person name="Koutsovoulos G."/>
            <person name="Danchin GJ E."/>
        </authorList>
    </citation>
    <scope>NUCLEOTIDE SEQUENCE [LARGE SCALE GENOMIC DNA]</scope>
</reference>
<dbReference type="InterPro" id="IPR051962">
    <property type="entry name" value="Cuticlin"/>
</dbReference>
<evidence type="ECO:0000256" key="1">
    <source>
        <dbReference type="ARBA" id="ARBA00022460"/>
    </source>
</evidence>
<evidence type="ECO:0000259" key="4">
    <source>
        <dbReference type="PROSITE" id="PS51034"/>
    </source>
</evidence>
<name>A0A6V7ULS6_MELEN</name>
<accession>A0A6V7ULS6</accession>